<sequence length="162" mass="17226">MSNMAVQMNYGEPSRGMPGLLYDRANYDAVTRRNSAEDGKLFFGCGVVQGAEPGKDITLPATGATAEKFEGVVMYSANTEMDDDGAVLLHKGQILDVCQTGKMWVQLADQAEPAYGQPVYLVITGDDAGKFTPTKGTNLAVKARFIGAAQNGIAPAQFAEQI</sequence>
<proteinExistence type="predicted"/>
<dbReference type="Pfam" id="PF22758">
    <property type="entry name" value="Phage_cement"/>
    <property type="match status" value="1"/>
</dbReference>
<dbReference type="Proteomes" id="UP000251281">
    <property type="component" value="Unassembled WGS sequence"/>
</dbReference>
<dbReference type="EMBL" id="PRLD01000001">
    <property type="protein sequence ID" value="RAW60724.1"/>
    <property type="molecule type" value="Genomic_DNA"/>
</dbReference>
<dbReference type="RefSeq" id="WP_112089948.1">
    <property type="nucleotide sequence ID" value="NZ_PRLD01000001.1"/>
</dbReference>
<protein>
    <submittedName>
        <fullName evidence="1">Uncharacterized protein</fullName>
    </submittedName>
</protein>
<accession>A0A329UID7</accession>
<evidence type="ECO:0000313" key="1">
    <source>
        <dbReference type="EMBL" id="RAW60724.1"/>
    </source>
</evidence>
<comment type="caution">
    <text evidence="1">The sequence shown here is derived from an EMBL/GenBank/DDBJ whole genome shotgun (WGS) entry which is preliminary data.</text>
</comment>
<dbReference type="InterPro" id="IPR054438">
    <property type="entry name" value="Struct_cement_gp24/gp6"/>
</dbReference>
<reference evidence="1 2" key="1">
    <citation type="submission" date="2018-02" db="EMBL/GenBank/DDBJ databases">
        <title>Complete genome sequencing of Faecalibacterium prausnitzii strains isolated from the human gut.</title>
        <authorList>
            <person name="Fitzgerald B.C."/>
            <person name="Shkoporov A.N."/>
            <person name="Ross P.R."/>
            <person name="Hill C."/>
        </authorList>
    </citation>
    <scope>NUCLEOTIDE SEQUENCE [LARGE SCALE GENOMIC DNA]</scope>
    <source>
        <strain evidence="1 2">APC923/51-1</strain>
    </source>
</reference>
<gene>
    <name evidence="1" type="ORF">C4N24_01045</name>
</gene>
<evidence type="ECO:0000313" key="2">
    <source>
        <dbReference type="Proteomes" id="UP000251281"/>
    </source>
</evidence>
<name>A0A329UID7_9FIRM</name>
<organism evidence="1 2">
    <name type="scientific">Faecalibacterium prausnitzii</name>
    <dbReference type="NCBI Taxonomy" id="853"/>
    <lineage>
        <taxon>Bacteria</taxon>
        <taxon>Bacillati</taxon>
        <taxon>Bacillota</taxon>
        <taxon>Clostridia</taxon>
        <taxon>Eubacteriales</taxon>
        <taxon>Oscillospiraceae</taxon>
        <taxon>Faecalibacterium</taxon>
    </lineage>
</organism>
<dbReference type="AlphaFoldDB" id="A0A329UID7"/>